<dbReference type="PANTHER" id="PTHR44167:SF24">
    <property type="entry name" value="SERINE_THREONINE-PROTEIN KINASE CHK2"/>
    <property type="match status" value="1"/>
</dbReference>
<evidence type="ECO:0000259" key="1">
    <source>
        <dbReference type="PROSITE" id="PS50011"/>
    </source>
</evidence>
<dbReference type="PROSITE" id="PS50011">
    <property type="entry name" value="PROTEIN_KINASE_DOM"/>
    <property type="match status" value="1"/>
</dbReference>
<gene>
    <name evidence="2" type="ORF">HA050_10930</name>
</gene>
<proteinExistence type="predicted"/>
<sequence>MINIIVGLNVENSLRELISSNSNDYFIPQSAYKPSMFYYEHVSELLPSMWRLNQGHFWTQTLSPKAKHPAQGWKIHVSALPESALRILNKVASVCFSYGVEFKFASDPHILISQLRKSCSRQSAGKFITIYPGSDEVFKRLIESLYTELKDEKGPYILSDRQYKDASVLFYRYGGIQSFPEISVNGERTLCILNERYEFIEDIRSPYFILPDFVTDELLQKITPLPGENKVVGKGNIQLFGGKYEIISVVKHSNAGGVYKARNVVTQQEAIIKECRPYVEINDEGVDSIERLKKEFRILSKISKTEISAEALDFFEEWNHSFMAQELIEGQNLRQYIARSNKLIHATSSNIVMKQWFEDVLNISVQLFEKIILLHESGIVFGDLSLNNIIINPDNLNIRLIDFEGAYEPGVDRNTNMFSPGFGKHSRKVKKTVDFSDDYYALGSFLVAMILPNPTLSEISEDFVNVALSELRKDIGLPYEYIECVNNLYSDEAIDLRVCVEKLKMCSTNEIRGYDFKIADKKNIYEYCKNVVAKVFEYNTNMMDVSLSGRILPFGPKFDDSMAVDHGVLGLAYAWSQIFDSVPDELNGWILRQFKLDGHLPGLMNGLSGMAWALFETGHHKLAEQALKMAAGHRLLFQKMSLAYGAAGFGLANLYFWQKTKNEFFLTEAIKIADIICETAMAESDGCSWDNIEGKGTGVGLFEGASGIALFLLNIYCATKNARYLLVGENGLKFDISCGREIEGTFGFPKHTINGNNILYPYLAHGSAGVASVALRYYVITKNAEYIQFIEKVKPAIAQKYTISPDLFSGLSGLGNYMLDVYDFLGDESYLDLAYRAAEGLKLFTIKRKEGFSFPLLTPNKICTDYSSGSAGVALFMHRLVKQGGNFNFMTDELIKCFHSEKSDFLLSVQ</sequence>
<dbReference type="InterPro" id="IPR007822">
    <property type="entry name" value="LANC-like"/>
</dbReference>
<dbReference type="Pfam" id="PF25816">
    <property type="entry name" value="RamC_N"/>
    <property type="match status" value="1"/>
</dbReference>
<dbReference type="InterPro" id="IPR058053">
    <property type="entry name" value="RamC_C"/>
</dbReference>
<protein>
    <submittedName>
        <fullName evidence="2">Protein kinase/lanthionine synthetase C family protein</fullName>
    </submittedName>
</protein>
<organism evidence="2 3">
    <name type="scientific">Iodobacter violaceini</name>
    <dbReference type="NCBI Taxonomy" id="3044271"/>
    <lineage>
        <taxon>Bacteria</taxon>
        <taxon>Pseudomonadati</taxon>
        <taxon>Pseudomonadota</taxon>
        <taxon>Betaproteobacteria</taxon>
        <taxon>Neisseriales</taxon>
        <taxon>Chitinibacteraceae</taxon>
        <taxon>Iodobacter</taxon>
    </lineage>
</organism>
<feature type="domain" description="Protein kinase" evidence="1">
    <location>
        <begin position="244"/>
        <end position="517"/>
    </location>
</feature>
<dbReference type="InterPro" id="IPR057929">
    <property type="entry name" value="RamC_N"/>
</dbReference>
<dbReference type="RefSeq" id="WP_166825755.1">
    <property type="nucleotide sequence ID" value="NZ_JAAOLX010000005.1"/>
</dbReference>
<dbReference type="InterPro" id="IPR053524">
    <property type="entry name" value="Aerial_hyphae_peptide-synth"/>
</dbReference>
<dbReference type="InterPro" id="IPR012341">
    <property type="entry name" value="6hp_glycosidase-like_sf"/>
</dbReference>
<keyword evidence="3" id="KW-1185">Reference proteome</keyword>
<dbReference type="Pfam" id="PF00069">
    <property type="entry name" value="Pkinase"/>
    <property type="match status" value="1"/>
</dbReference>
<dbReference type="GO" id="GO:0016301">
    <property type="term" value="F:kinase activity"/>
    <property type="evidence" value="ECO:0007669"/>
    <property type="project" value="UniProtKB-KW"/>
</dbReference>
<dbReference type="Gene3D" id="1.50.10.10">
    <property type="match status" value="1"/>
</dbReference>
<comment type="caution">
    <text evidence="2">The sequence shown here is derived from an EMBL/GenBank/DDBJ whole genome shotgun (WGS) entry which is preliminary data.</text>
</comment>
<dbReference type="PANTHER" id="PTHR44167">
    <property type="entry name" value="OVARIAN-SPECIFIC SERINE/THREONINE-PROTEIN KINASE LOK-RELATED"/>
    <property type="match status" value="1"/>
</dbReference>
<dbReference type="EMBL" id="JAAOLX010000005">
    <property type="protein sequence ID" value="NHQ86629.1"/>
    <property type="molecule type" value="Genomic_DNA"/>
</dbReference>
<dbReference type="SUPFAM" id="SSF56112">
    <property type="entry name" value="Protein kinase-like (PK-like)"/>
    <property type="match status" value="1"/>
</dbReference>
<evidence type="ECO:0000313" key="3">
    <source>
        <dbReference type="Proteomes" id="UP000712570"/>
    </source>
</evidence>
<dbReference type="CDD" id="cd04791">
    <property type="entry name" value="LanC_SerThrkinase"/>
    <property type="match status" value="1"/>
</dbReference>
<reference evidence="2 3" key="1">
    <citation type="submission" date="2020-03" db="EMBL/GenBank/DDBJ databases">
        <title>Draft genome sequence of environmentally isolated violet-colored cultures.</title>
        <authorList>
            <person name="Wilson H.S."/>
        </authorList>
    </citation>
    <scope>NUCLEOTIDE SEQUENCE [LARGE SCALE GENOMIC DNA]</scope>
    <source>
        <strain evidence="2 3">HSC-16F04</strain>
    </source>
</reference>
<dbReference type="Gene3D" id="1.10.510.10">
    <property type="entry name" value="Transferase(Phosphotransferase) domain 1"/>
    <property type="match status" value="1"/>
</dbReference>
<name>A0ABX0KWY2_9NEIS</name>
<dbReference type="InterPro" id="IPR011009">
    <property type="entry name" value="Kinase-like_dom_sf"/>
</dbReference>
<dbReference type="Proteomes" id="UP000712570">
    <property type="component" value="Unassembled WGS sequence"/>
</dbReference>
<dbReference type="SMART" id="SM01260">
    <property type="entry name" value="LANC_like"/>
    <property type="match status" value="1"/>
</dbReference>
<dbReference type="SUPFAM" id="SSF158745">
    <property type="entry name" value="LanC-like"/>
    <property type="match status" value="1"/>
</dbReference>
<accession>A0ABX0KWY2</accession>
<dbReference type="SMART" id="SM00220">
    <property type="entry name" value="S_TKc"/>
    <property type="match status" value="1"/>
</dbReference>
<evidence type="ECO:0000313" key="2">
    <source>
        <dbReference type="EMBL" id="NHQ86629.1"/>
    </source>
</evidence>
<keyword evidence="2" id="KW-0418">Kinase</keyword>
<dbReference type="InterPro" id="IPR000719">
    <property type="entry name" value="Prot_kinase_dom"/>
</dbReference>
<dbReference type="NCBIfam" id="NF038151">
    <property type="entry name" value="lanthi_synth_III"/>
    <property type="match status" value="1"/>
</dbReference>
<keyword evidence="2" id="KW-0808">Transferase</keyword>